<reference evidence="1 2" key="1">
    <citation type="submission" date="2008-02" db="EMBL/GenBank/DDBJ databases">
        <title>Complete sequence of Shewanella woodyi ATCC 51908.</title>
        <authorList>
            <consortium name="US DOE Joint Genome Institute"/>
            <person name="Copeland A."/>
            <person name="Lucas S."/>
            <person name="Lapidus A."/>
            <person name="Glavina del Rio T."/>
            <person name="Dalin E."/>
            <person name="Tice H."/>
            <person name="Bruce D."/>
            <person name="Goodwin L."/>
            <person name="Pitluck S."/>
            <person name="Sims D."/>
            <person name="Brettin T."/>
            <person name="Detter J.C."/>
            <person name="Han C."/>
            <person name="Kuske C.R."/>
            <person name="Schmutz J."/>
            <person name="Larimer F."/>
            <person name="Land M."/>
            <person name="Hauser L."/>
            <person name="Kyrpides N."/>
            <person name="Lykidis A."/>
            <person name="Zhao J.-S."/>
            <person name="Richardson P."/>
        </authorList>
    </citation>
    <scope>NUCLEOTIDE SEQUENCE [LARGE SCALE GENOMIC DNA]</scope>
    <source>
        <strain evidence="2">ATCC 51908 / MS32</strain>
    </source>
</reference>
<evidence type="ECO:0008006" key="3">
    <source>
        <dbReference type="Google" id="ProtNLM"/>
    </source>
</evidence>
<dbReference type="Proteomes" id="UP000002168">
    <property type="component" value="Chromosome"/>
</dbReference>
<dbReference type="KEGG" id="swd:Swoo_3388"/>
<evidence type="ECO:0000313" key="2">
    <source>
        <dbReference type="Proteomes" id="UP000002168"/>
    </source>
</evidence>
<dbReference type="AlphaFoldDB" id="B1KPX3"/>
<dbReference type="EMBL" id="CP000961">
    <property type="protein sequence ID" value="ACA87656.1"/>
    <property type="molecule type" value="Genomic_DNA"/>
</dbReference>
<sequence>MVGELKFKMLMAAVLLLSGCSDELTLVFKKDVDLQEKALQEIRESLDGVARINHYEWHAQTKGFLQQPALTIKFKAVDGNDNYSVAQVSELLVGQFSYSEKDVSITRTITEDREEFLEKMGVETGQKFTTNLYWGRAKANVFYTEESSRLFGGRDNRFVDRNFFCAIEVPMEDALPSVSFSYASDNPNPIFAQLMKNMVLEAKNETTIDGLPVNEGWENLEIDNDRKVAFIMFEYLGEMNNQVELVLPVSTSTPNNVSKRDCLDAMKEKLGSTLYGVLGEVSAMDNVLTVGEPTN</sequence>
<dbReference type="HOGENOM" id="CLU_943004_0_0_6"/>
<proteinExistence type="predicted"/>
<dbReference type="PROSITE" id="PS51257">
    <property type="entry name" value="PROKAR_LIPOPROTEIN"/>
    <property type="match status" value="1"/>
</dbReference>
<name>B1KPX3_SHEWM</name>
<gene>
    <name evidence="1" type="ordered locus">Swoo_3388</name>
</gene>
<protein>
    <recommendedName>
        <fullName evidence="3">Lipoprotein</fullName>
    </recommendedName>
</protein>
<accession>B1KPX3</accession>
<organism evidence="1 2">
    <name type="scientific">Shewanella woodyi (strain ATCC 51908 / MS32)</name>
    <dbReference type="NCBI Taxonomy" id="392500"/>
    <lineage>
        <taxon>Bacteria</taxon>
        <taxon>Pseudomonadati</taxon>
        <taxon>Pseudomonadota</taxon>
        <taxon>Gammaproteobacteria</taxon>
        <taxon>Alteromonadales</taxon>
        <taxon>Shewanellaceae</taxon>
        <taxon>Shewanella</taxon>
    </lineage>
</organism>
<evidence type="ECO:0000313" key="1">
    <source>
        <dbReference type="EMBL" id="ACA87656.1"/>
    </source>
</evidence>
<keyword evidence="2" id="KW-1185">Reference proteome</keyword>